<evidence type="ECO:0000256" key="10">
    <source>
        <dbReference type="SAM" id="SignalP"/>
    </source>
</evidence>
<feature type="active site" description="Proton donor" evidence="8">
    <location>
        <position position="472"/>
    </location>
</feature>
<keyword evidence="15" id="KW-1185">Reference proteome</keyword>
<dbReference type="SUPFAM" id="SSF69304">
    <property type="entry name" value="Tricorn protease N-terminal domain"/>
    <property type="match status" value="1"/>
</dbReference>
<evidence type="ECO:0000259" key="12">
    <source>
        <dbReference type="Pfam" id="PF02868"/>
    </source>
</evidence>
<feature type="chain" id="PRO_5039517644" evidence="10">
    <location>
        <begin position="24"/>
        <end position="882"/>
    </location>
</feature>
<feature type="domain" description="FTP" evidence="13">
    <location>
        <begin position="74"/>
        <end position="119"/>
    </location>
</feature>
<keyword evidence="3" id="KW-0479">Metal-binding</keyword>
<feature type="domain" description="Peptidase M4 C-terminal" evidence="12">
    <location>
        <begin position="391"/>
        <end position="545"/>
    </location>
</feature>
<evidence type="ECO:0000256" key="1">
    <source>
        <dbReference type="ARBA" id="ARBA00009388"/>
    </source>
</evidence>
<dbReference type="InterPro" id="IPR013856">
    <property type="entry name" value="Peptidase_M4_domain"/>
</dbReference>
<proteinExistence type="inferred from homology"/>
<dbReference type="InterPro" id="IPR011096">
    <property type="entry name" value="FTP_domain"/>
</dbReference>
<organism evidence="14 15">
    <name type="scientific">Nonomuraea fuscirosea</name>
    <dbReference type="NCBI Taxonomy" id="1291556"/>
    <lineage>
        <taxon>Bacteria</taxon>
        <taxon>Bacillati</taxon>
        <taxon>Actinomycetota</taxon>
        <taxon>Actinomycetes</taxon>
        <taxon>Streptosporangiales</taxon>
        <taxon>Streptosporangiaceae</taxon>
        <taxon>Nonomuraea</taxon>
    </lineage>
</organism>
<dbReference type="PANTHER" id="PTHR33794">
    <property type="entry name" value="BACILLOLYSIN"/>
    <property type="match status" value="1"/>
</dbReference>
<evidence type="ECO:0000256" key="5">
    <source>
        <dbReference type="ARBA" id="ARBA00022801"/>
    </source>
</evidence>
<accession>A0A2T0N526</accession>
<dbReference type="PRINTS" id="PR00730">
    <property type="entry name" value="THERMOLYSIN"/>
</dbReference>
<evidence type="ECO:0000256" key="2">
    <source>
        <dbReference type="ARBA" id="ARBA00022670"/>
    </source>
</evidence>
<comment type="caution">
    <text evidence="14">The sequence shown here is derived from an EMBL/GenBank/DDBJ whole genome shotgun (WGS) entry which is preliminary data.</text>
</comment>
<evidence type="ECO:0000256" key="7">
    <source>
        <dbReference type="ARBA" id="ARBA00023049"/>
    </source>
</evidence>
<dbReference type="GO" id="GO:0004222">
    <property type="term" value="F:metalloendopeptidase activity"/>
    <property type="evidence" value="ECO:0007669"/>
    <property type="project" value="InterPro"/>
</dbReference>
<dbReference type="Gene3D" id="3.10.170.10">
    <property type="match status" value="1"/>
</dbReference>
<evidence type="ECO:0000256" key="3">
    <source>
        <dbReference type="ARBA" id="ARBA00022723"/>
    </source>
</evidence>
<dbReference type="Pfam" id="PF07504">
    <property type="entry name" value="FTP"/>
    <property type="match status" value="1"/>
</dbReference>
<evidence type="ECO:0000256" key="8">
    <source>
        <dbReference type="PIRSR" id="PIRSR623612-1"/>
    </source>
</evidence>
<feature type="domain" description="Peptidase M4" evidence="11">
    <location>
        <begin position="226"/>
        <end position="387"/>
    </location>
</feature>
<keyword evidence="4 10" id="KW-0732">Signal</keyword>
<evidence type="ECO:0000313" key="15">
    <source>
        <dbReference type="Proteomes" id="UP000238312"/>
    </source>
</evidence>
<dbReference type="AlphaFoldDB" id="A0A2T0N526"/>
<dbReference type="Proteomes" id="UP000238312">
    <property type="component" value="Unassembled WGS sequence"/>
</dbReference>
<dbReference type="InterPro" id="IPR050728">
    <property type="entry name" value="Zinc_Metalloprotease_M4"/>
</dbReference>
<feature type="active site" evidence="8">
    <location>
        <position position="381"/>
    </location>
</feature>
<comment type="similarity">
    <text evidence="1">Belongs to the peptidase M4 family.</text>
</comment>
<dbReference type="InterPro" id="IPR023612">
    <property type="entry name" value="Peptidase_M4"/>
</dbReference>
<evidence type="ECO:0000256" key="6">
    <source>
        <dbReference type="ARBA" id="ARBA00022833"/>
    </source>
</evidence>
<evidence type="ECO:0000256" key="4">
    <source>
        <dbReference type="ARBA" id="ARBA00022729"/>
    </source>
</evidence>
<dbReference type="Gene3D" id="3.10.450.490">
    <property type="match status" value="1"/>
</dbReference>
<dbReference type="Pfam" id="PF02868">
    <property type="entry name" value="Peptidase_M4_C"/>
    <property type="match status" value="1"/>
</dbReference>
<feature type="region of interest" description="Disordered" evidence="9">
    <location>
        <begin position="24"/>
        <end position="50"/>
    </location>
</feature>
<dbReference type="InterPro" id="IPR001570">
    <property type="entry name" value="Peptidase_M4_C_domain"/>
</dbReference>
<keyword evidence="7" id="KW-0482">Metalloprotease</keyword>
<keyword evidence="2" id="KW-0645">Protease</keyword>
<name>A0A2T0N526_9ACTN</name>
<evidence type="ECO:0000256" key="9">
    <source>
        <dbReference type="SAM" id="MobiDB-lite"/>
    </source>
</evidence>
<dbReference type="CDD" id="cd09597">
    <property type="entry name" value="M4_TLP"/>
    <property type="match status" value="1"/>
</dbReference>
<dbReference type="GO" id="GO:0006508">
    <property type="term" value="P:proteolysis"/>
    <property type="evidence" value="ECO:0007669"/>
    <property type="project" value="UniProtKB-KW"/>
</dbReference>
<feature type="signal peptide" evidence="10">
    <location>
        <begin position="1"/>
        <end position="23"/>
    </location>
</feature>
<dbReference type="EMBL" id="PVNG01000004">
    <property type="protein sequence ID" value="PRX67481.1"/>
    <property type="molecule type" value="Genomic_DNA"/>
</dbReference>
<protein>
    <submittedName>
        <fullName evidence="14">Bacillolysin</fullName>
    </submittedName>
</protein>
<dbReference type="SUPFAM" id="SSF55486">
    <property type="entry name" value="Metalloproteases ('zincins'), catalytic domain"/>
    <property type="match status" value="1"/>
</dbReference>
<dbReference type="RefSeq" id="WP_181307267.1">
    <property type="nucleotide sequence ID" value="NZ_PVNG01000004.1"/>
</dbReference>
<reference evidence="14 15" key="1">
    <citation type="submission" date="2018-03" db="EMBL/GenBank/DDBJ databases">
        <title>Genomic Encyclopedia of Type Strains, Phase III (KMG-III): the genomes of soil and plant-associated and newly described type strains.</title>
        <authorList>
            <person name="Whitman W."/>
        </authorList>
    </citation>
    <scope>NUCLEOTIDE SEQUENCE [LARGE SCALE GENOMIC DNA]</scope>
    <source>
        <strain evidence="14 15">CGMCC 4.7104</strain>
    </source>
</reference>
<dbReference type="PANTHER" id="PTHR33794:SF1">
    <property type="entry name" value="BACILLOLYSIN"/>
    <property type="match status" value="1"/>
</dbReference>
<keyword evidence="5" id="KW-0378">Hydrolase</keyword>
<keyword evidence="6" id="KW-0862">Zinc</keyword>
<evidence type="ECO:0000259" key="13">
    <source>
        <dbReference type="Pfam" id="PF07504"/>
    </source>
</evidence>
<dbReference type="Gene3D" id="1.10.390.10">
    <property type="entry name" value="Neutral Protease Domain 2"/>
    <property type="match status" value="1"/>
</dbReference>
<evidence type="ECO:0000259" key="11">
    <source>
        <dbReference type="Pfam" id="PF01447"/>
    </source>
</evidence>
<dbReference type="Pfam" id="PF01447">
    <property type="entry name" value="Peptidase_M4"/>
    <property type="match status" value="1"/>
</dbReference>
<evidence type="ECO:0000313" key="14">
    <source>
        <dbReference type="EMBL" id="PRX67481.1"/>
    </source>
</evidence>
<sequence length="882" mass="93589">MSWRPITLIAALCLTLSVPGVAAADDPPPEVEQRAGTQAPAEVSGLSEPARAADPVAAAKAHLTDPRYHLDPADLQPVRTVVDGQDETVRFAQRHRGVPVFGAHYLVHLRKDGAQREIVGAGGRFLTELTVDTTPTVTKETAEKIAIGLRPRGYTGRERPAATARELVVLPRGTGVLAWHVVLNSRSERGSTGPASPPMLLDTYVDAHSGRPLFTVDRLRREGPVQGTGRTAHGSDVTLNAYERADGAVELRDRARPMWNGSTGEILTYDAAGADVQGFLEPGIPPGTELAESPSPVFGPEHTATGAVDAHHGAGLVYEFYRGLGRDGLDGQGGTMLSVVNVTAGGQPFTNAFWDGTKMVYGGGGTDYHSFAASLDVVGHEMTHGVITHSADLVYLGQSGAINEGLADYFGNAVQVDALGIPMSDPDASLLGEGLCKNLPPAECAGRDLDDARVAAEDYLGLTIALDNGGVHVNSTIFSGALWDVREQLGGRRADRLAYKALTEYMTPLDDFVDGRRAVESAARALGWPARDRLTVARAFDRHGIKPGWERHLRTDSRLLIDGVTDFNAVPDVAGDRYVISDSSPDATAPSRILTGRLRGGKPVVLAADDRWNYYPKTDGAQVVWASFDDARTSFRVSARPIDGSAPARVVQDTPDVVTGLAVAGDVIAWEAFDPASGEVEVWAKRGAAAPVRLSAEAGVSGYSPSIRGGKVAYTREWEEGGFFHSTPAVYDLATGTQVVVPEVPGTVGPSYTVMPILLERYVVWTADTNFDGRFAVMRAAHDGTGSTAVVPDGPAAPTLNWFDANDSTISMGLWPDGDTLGNATLPKVFQVPLTGGTPRRVSCNAGAQDYFSAGTGARLAWLDGTDGNTDLVTRDRPVVRC</sequence>
<dbReference type="InterPro" id="IPR027268">
    <property type="entry name" value="Peptidase_M4/M1_CTD_sf"/>
</dbReference>
<gene>
    <name evidence="14" type="ORF">B0I32_104237</name>
</gene>
<dbReference type="GO" id="GO:0046872">
    <property type="term" value="F:metal ion binding"/>
    <property type="evidence" value="ECO:0007669"/>
    <property type="project" value="UniProtKB-KW"/>
</dbReference>